<name>A0A3N1HG29_9PSEU</name>
<accession>A0A3N1HG29</accession>
<comment type="caution">
    <text evidence="3">The sequence shown here is derived from an EMBL/GenBank/DDBJ whole genome shotgun (WGS) entry which is preliminary data.</text>
</comment>
<evidence type="ECO:0000313" key="3">
    <source>
        <dbReference type="EMBL" id="ROP41447.1"/>
    </source>
</evidence>
<feature type="region of interest" description="Disordered" evidence="1">
    <location>
        <begin position="31"/>
        <end position="89"/>
    </location>
</feature>
<evidence type="ECO:0000313" key="4">
    <source>
        <dbReference type="Proteomes" id="UP000268727"/>
    </source>
</evidence>
<protein>
    <recommendedName>
        <fullName evidence="5">Glycosyl hydrolase family 43</fullName>
    </recommendedName>
</protein>
<dbReference type="OrthoDB" id="3657989at2"/>
<dbReference type="EMBL" id="RJKM01000001">
    <property type="protein sequence ID" value="ROP41447.1"/>
    <property type="molecule type" value="Genomic_DNA"/>
</dbReference>
<dbReference type="Proteomes" id="UP000268727">
    <property type="component" value="Unassembled WGS sequence"/>
</dbReference>
<gene>
    <name evidence="3" type="ORF">EDD40_6878</name>
</gene>
<feature type="chain" id="PRO_5039179747" description="Glycosyl hydrolase family 43" evidence="2">
    <location>
        <begin position="30"/>
        <end position="523"/>
    </location>
</feature>
<dbReference type="Gene3D" id="2.115.10.20">
    <property type="entry name" value="Glycosyl hydrolase domain, family 43"/>
    <property type="match status" value="1"/>
</dbReference>
<organism evidence="3 4">
    <name type="scientific">Saccharothrix texasensis</name>
    <dbReference type="NCBI Taxonomy" id="103734"/>
    <lineage>
        <taxon>Bacteria</taxon>
        <taxon>Bacillati</taxon>
        <taxon>Actinomycetota</taxon>
        <taxon>Actinomycetes</taxon>
        <taxon>Pseudonocardiales</taxon>
        <taxon>Pseudonocardiaceae</taxon>
        <taxon>Saccharothrix</taxon>
    </lineage>
</organism>
<dbReference type="RefSeq" id="WP_123746561.1">
    <property type="nucleotide sequence ID" value="NZ_RJKM01000001.1"/>
</dbReference>
<feature type="signal peptide" evidence="2">
    <location>
        <begin position="1"/>
        <end position="29"/>
    </location>
</feature>
<sequence>MSRSGVGAVRLLGAAMAVALLAACAPSVADPASAPASAPGVAPRSASGSSPAPSSAATSDPPGGTAEQAPKPVPLTADRGRQSGGVVAHGGDAPYNYGPTILLEGGRHRMWWCSQLMVAAPPGDDLLYAESASAAGPFASPGGAQAVPVLSGSVTGFDGVHTCDPSVIKVGDTYYLYYTGAAGDHANGNAIGVATSPDGTTWTRAAGGKPIVSPSYDEVRDNTYGAGQPSVVVVDGWFHLMFTDTTGEAAGWNGAGQFVLRSKDPRFASGVQALGPGGFQQVPDTRSKRTRSVVDAFSADWMYVAALHAFVIAHETEHGTTLTFWNKEFTANPHPQVHIPGPWREGPGLVRTPLGHAPVNADDPCGRIAVDVVRATLDGAAAAPTDLTQFGLDLVNVPGCAHEDSAALLRGYAVPSPANTTDLVLDGEVVRLERRSVTDRLATRVLNRRPPVVDDLPVAAEVPAGAKAVRGPDGQVGLVLEDRLWALGRGEAAIEVVTLNSSRLTSVTKKEWDSYEKAGALRR</sequence>
<evidence type="ECO:0008006" key="5">
    <source>
        <dbReference type="Google" id="ProtNLM"/>
    </source>
</evidence>
<keyword evidence="2" id="KW-0732">Signal</keyword>
<dbReference type="PROSITE" id="PS51257">
    <property type="entry name" value="PROKAR_LIPOPROTEIN"/>
    <property type="match status" value="1"/>
</dbReference>
<evidence type="ECO:0000256" key="2">
    <source>
        <dbReference type="SAM" id="SignalP"/>
    </source>
</evidence>
<reference evidence="3 4" key="1">
    <citation type="submission" date="2018-11" db="EMBL/GenBank/DDBJ databases">
        <title>Sequencing the genomes of 1000 actinobacteria strains.</title>
        <authorList>
            <person name="Klenk H.-P."/>
        </authorList>
    </citation>
    <scope>NUCLEOTIDE SEQUENCE [LARGE SCALE GENOMIC DNA]</scope>
    <source>
        <strain evidence="3 4">DSM 44231</strain>
    </source>
</reference>
<evidence type="ECO:0000256" key="1">
    <source>
        <dbReference type="SAM" id="MobiDB-lite"/>
    </source>
</evidence>
<proteinExistence type="predicted"/>
<keyword evidence="4" id="KW-1185">Reference proteome</keyword>
<feature type="compositionally biased region" description="Low complexity" evidence="1">
    <location>
        <begin position="31"/>
        <end position="62"/>
    </location>
</feature>
<dbReference type="InterPro" id="IPR023296">
    <property type="entry name" value="Glyco_hydro_beta-prop_sf"/>
</dbReference>
<dbReference type="AlphaFoldDB" id="A0A3N1HG29"/>
<dbReference type="SUPFAM" id="SSF75005">
    <property type="entry name" value="Arabinanase/levansucrase/invertase"/>
    <property type="match status" value="1"/>
</dbReference>